<dbReference type="AlphaFoldDB" id="A0A9Q0G3C4"/>
<feature type="region of interest" description="Disordered" evidence="1">
    <location>
        <begin position="173"/>
        <end position="196"/>
    </location>
</feature>
<proteinExistence type="predicted"/>
<sequence length="242" mass="26174">MRWASSSNPVLFGPPLIRLLGSCWMGPAIPRAPQFTVSFGVRFVALLLAVWDGSGWSNPGVLTASEEASYRVLKQDKRGHNILLFAQTRGLYPEVVLGSGALKGVQAASSVVEVEGSNPSMAGEKRTHYPGSLVVSPSSEKTQSSYKKGAPLFVPDLSKKRSKSEANLLPLAYPYKGSSSRKPPHPGPGSSSRPAPPLLVEDLNKMYFSSLVRVMDSSFDGGFLEHALTAFYRKVFDACHDF</sequence>
<reference evidence="2" key="1">
    <citation type="submission" date="2022-02" db="EMBL/GenBank/DDBJ databases">
        <authorList>
            <person name="Henning P.M."/>
            <person name="McCubbin A.G."/>
            <person name="Shore J.S."/>
        </authorList>
    </citation>
    <scope>NUCLEOTIDE SEQUENCE</scope>
    <source>
        <strain evidence="2">F60SS</strain>
        <tissue evidence="2">Leaves</tissue>
    </source>
</reference>
<accession>A0A9Q0G3C4</accession>
<dbReference type="EMBL" id="JAKUCV010002481">
    <property type="protein sequence ID" value="KAJ4842453.1"/>
    <property type="molecule type" value="Genomic_DNA"/>
</dbReference>
<reference evidence="2" key="2">
    <citation type="journal article" date="2023" name="Plants (Basel)">
        <title>Annotation of the Turnera subulata (Passifloraceae) Draft Genome Reveals the S-Locus Evolved after the Divergence of Turneroideae from Passifloroideae in a Stepwise Manner.</title>
        <authorList>
            <person name="Henning P.M."/>
            <person name="Roalson E.H."/>
            <person name="Mir W."/>
            <person name="McCubbin A.G."/>
            <person name="Shore J.S."/>
        </authorList>
    </citation>
    <scope>NUCLEOTIDE SEQUENCE</scope>
    <source>
        <strain evidence="2">F60SS</strain>
    </source>
</reference>
<evidence type="ECO:0000313" key="3">
    <source>
        <dbReference type="Proteomes" id="UP001141552"/>
    </source>
</evidence>
<name>A0A9Q0G3C4_9ROSI</name>
<feature type="compositionally biased region" description="Polar residues" evidence="1">
    <location>
        <begin position="135"/>
        <end position="146"/>
    </location>
</feature>
<keyword evidence="3" id="KW-1185">Reference proteome</keyword>
<comment type="caution">
    <text evidence="2">The sequence shown here is derived from an EMBL/GenBank/DDBJ whole genome shotgun (WGS) entry which is preliminary data.</text>
</comment>
<dbReference type="Proteomes" id="UP001141552">
    <property type="component" value="Unassembled WGS sequence"/>
</dbReference>
<evidence type="ECO:0000256" key="1">
    <source>
        <dbReference type="SAM" id="MobiDB-lite"/>
    </source>
</evidence>
<protein>
    <submittedName>
        <fullName evidence="2">Uncharacterized protein</fullName>
    </submittedName>
</protein>
<organism evidence="2 3">
    <name type="scientific">Turnera subulata</name>
    <dbReference type="NCBI Taxonomy" id="218843"/>
    <lineage>
        <taxon>Eukaryota</taxon>
        <taxon>Viridiplantae</taxon>
        <taxon>Streptophyta</taxon>
        <taxon>Embryophyta</taxon>
        <taxon>Tracheophyta</taxon>
        <taxon>Spermatophyta</taxon>
        <taxon>Magnoliopsida</taxon>
        <taxon>eudicotyledons</taxon>
        <taxon>Gunneridae</taxon>
        <taxon>Pentapetalae</taxon>
        <taxon>rosids</taxon>
        <taxon>fabids</taxon>
        <taxon>Malpighiales</taxon>
        <taxon>Passifloraceae</taxon>
        <taxon>Turnera</taxon>
    </lineage>
</organism>
<feature type="region of interest" description="Disordered" evidence="1">
    <location>
        <begin position="116"/>
        <end position="147"/>
    </location>
</feature>
<gene>
    <name evidence="2" type="ORF">Tsubulata_027322</name>
</gene>
<evidence type="ECO:0000313" key="2">
    <source>
        <dbReference type="EMBL" id="KAJ4842453.1"/>
    </source>
</evidence>